<evidence type="ECO:0000313" key="2">
    <source>
        <dbReference type="Proteomes" id="UP000652761"/>
    </source>
</evidence>
<accession>A0A843U7S1</accession>
<sequence>MSNSNVTSADSAFGVGCLGTMQVLIASGSPTTIQVAAAFPDAIHRGEGGDFKQRSPADSRFDVVCFLVILVSVSREFSIAAIVVSLLSFALHSAVTSFSLLGEAPQFFLPPDPTWSFPFSSFGPYVPRADSPSPAGRWKEEGEPTPHIPRFLRVLSCSCVPWLADGHLEGSCVPRSCWACHGLQASGSAWFLLWLPRLFARCLALEGLSRSEVVSVAWDPRPRETVEGVIWATSVLELAADLADSRAEGKTRKLRLLRCFLPDVAQISHVVVLGVGPQLGQAAVLRAFLWCSVAALSRSSVEAEARARLASRGHGQRVPLLAASGGGLVVVVVTAFLHDFRSPVLGCQFVVALACVASRPRGVSGVRGGPICGPSTLWRSEVVVLVFSVFGVPATLAGEGLVIPTGPCSRDSLPLLPSTRGSSSWELGVGRVTETAVAPCVVSSSKRECCELLYLSELRVVLCKFSGTYLTRLFLLTLPGLRIRGWRRELRGPWQGSGRSVRYNMTDRRRLEYHSKASPINDVLSYGYLNNHTH</sequence>
<name>A0A843U7S1_COLES</name>
<evidence type="ECO:0000313" key="1">
    <source>
        <dbReference type="EMBL" id="MQL79515.1"/>
    </source>
</evidence>
<proteinExistence type="predicted"/>
<dbReference type="AlphaFoldDB" id="A0A843U7S1"/>
<comment type="caution">
    <text evidence="1">The sequence shown here is derived from an EMBL/GenBank/DDBJ whole genome shotgun (WGS) entry which is preliminary data.</text>
</comment>
<protein>
    <submittedName>
        <fullName evidence="1">Uncharacterized protein</fullName>
    </submittedName>
</protein>
<dbReference type="Proteomes" id="UP000652761">
    <property type="component" value="Unassembled WGS sequence"/>
</dbReference>
<organism evidence="1 2">
    <name type="scientific">Colocasia esculenta</name>
    <name type="common">Wild taro</name>
    <name type="synonym">Arum esculentum</name>
    <dbReference type="NCBI Taxonomy" id="4460"/>
    <lineage>
        <taxon>Eukaryota</taxon>
        <taxon>Viridiplantae</taxon>
        <taxon>Streptophyta</taxon>
        <taxon>Embryophyta</taxon>
        <taxon>Tracheophyta</taxon>
        <taxon>Spermatophyta</taxon>
        <taxon>Magnoliopsida</taxon>
        <taxon>Liliopsida</taxon>
        <taxon>Araceae</taxon>
        <taxon>Aroideae</taxon>
        <taxon>Colocasieae</taxon>
        <taxon>Colocasia</taxon>
    </lineage>
</organism>
<dbReference type="EMBL" id="NMUH01000460">
    <property type="protein sequence ID" value="MQL79515.1"/>
    <property type="molecule type" value="Genomic_DNA"/>
</dbReference>
<reference evidence="1" key="1">
    <citation type="submission" date="2017-07" db="EMBL/GenBank/DDBJ databases">
        <title>Taro Niue Genome Assembly and Annotation.</title>
        <authorList>
            <person name="Atibalentja N."/>
            <person name="Keating K."/>
            <person name="Fields C.J."/>
        </authorList>
    </citation>
    <scope>NUCLEOTIDE SEQUENCE</scope>
    <source>
        <strain evidence="1">Niue_2</strain>
        <tissue evidence="1">Leaf</tissue>
    </source>
</reference>
<gene>
    <name evidence="1" type="ORF">Taro_011960</name>
</gene>
<keyword evidence="2" id="KW-1185">Reference proteome</keyword>